<sequence>MKHLIRILLGTAVGLGLISAALVSEPLAPPAAAAPIASTGTYQEGTATVTAAASKVKLPKRCKTKGRVLCISKSKRKLYFVQNGKIRKTVSARFGCYRTPTRNGTFHVFRKNRHWVSTIYHSPMPYSMFFSGGQAVHYSSDFARRGYYGCSHGCVNIRSWSGIAWIYKRIRVGDKVVVYRG</sequence>
<dbReference type="PANTHER" id="PTHR30582:SF33">
    <property type="entry name" value="EXPORTED PROTEIN"/>
    <property type="match status" value="1"/>
</dbReference>
<keyword evidence="5 6" id="KW-0961">Cell wall biogenesis/degradation</keyword>
<gene>
    <name evidence="8" type="ORF">GCM10022236_09440</name>
</gene>
<comment type="caution">
    <text evidence="8">The sequence shown here is derived from an EMBL/GenBank/DDBJ whole genome shotgun (WGS) entry which is preliminary data.</text>
</comment>
<evidence type="ECO:0000256" key="1">
    <source>
        <dbReference type="ARBA" id="ARBA00004752"/>
    </source>
</evidence>
<name>A0ABP6ZIB8_9ACTN</name>
<protein>
    <recommendedName>
        <fullName evidence="7">L,D-TPase catalytic domain-containing protein</fullName>
    </recommendedName>
</protein>
<feature type="active site" description="Proton donor/acceptor" evidence="6">
    <location>
        <position position="137"/>
    </location>
</feature>
<evidence type="ECO:0000256" key="6">
    <source>
        <dbReference type="PROSITE-ProRule" id="PRU01373"/>
    </source>
</evidence>
<evidence type="ECO:0000259" key="7">
    <source>
        <dbReference type="PROSITE" id="PS52029"/>
    </source>
</evidence>
<dbReference type="Pfam" id="PF03734">
    <property type="entry name" value="YkuD"/>
    <property type="match status" value="1"/>
</dbReference>
<evidence type="ECO:0000313" key="9">
    <source>
        <dbReference type="Proteomes" id="UP001501490"/>
    </source>
</evidence>
<dbReference type="SUPFAM" id="SSF141523">
    <property type="entry name" value="L,D-transpeptidase catalytic domain-like"/>
    <property type="match status" value="1"/>
</dbReference>
<dbReference type="PROSITE" id="PS52029">
    <property type="entry name" value="LD_TPASE"/>
    <property type="match status" value="1"/>
</dbReference>
<dbReference type="PANTHER" id="PTHR30582">
    <property type="entry name" value="L,D-TRANSPEPTIDASE"/>
    <property type="match status" value="1"/>
</dbReference>
<proteinExistence type="predicted"/>
<dbReference type="EMBL" id="BAABAB010000006">
    <property type="protein sequence ID" value="GAA3609857.1"/>
    <property type="molecule type" value="Genomic_DNA"/>
</dbReference>
<comment type="pathway">
    <text evidence="1 6">Cell wall biogenesis; peptidoglycan biosynthesis.</text>
</comment>
<dbReference type="InterPro" id="IPR005490">
    <property type="entry name" value="LD_TPept_cat_dom"/>
</dbReference>
<feature type="active site" description="Nucleophile" evidence="6">
    <location>
        <position position="154"/>
    </location>
</feature>
<evidence type="ECO:0000256" key="2">
    <source>
        <dbReference type="ARBA" id="ARBA00022679"/>
    </source>
</evidence>
<keyword evidence="2" id="KW-0808">Transferase</keyword>
<dbReference type="InterPro" id="IPR050979">
    <property type="entry name" value="LD-transpeptidase"/>
</dbReference>
<evidence type="ECO:0000256" key="5">
    <source>
        <dbReference type="ARBA" id="ARBA00023316"/>
    </source>
</evidence>
<dbReference type="Proteomes" id="UP001501490">
    <property type="component" value="Unassembled WGS sequence"/>
</dbReference>
<dbReference type="RefSeq" id="WP_344801935.1">
    <property type="nucleotide sequence ID" value="NZ_BAABAB010000006.1"/>
</dbReference>
<feature type="domain" description="L,D-TPase catalytic" evidence="7">
    <location>
        <begin position="67"/>
        <end position="179"/>
    </location>
</feature>
<reference evidence="9" key="1">
    <citation type="journal article" date="2019" name="Int. J. Syst. Evol. Microbiol.">
        <title>The Global Catalogue of Microorganisms (GCM) 10K type strain sequencing project: providing services to taxonomists for standard genome sequencing and annotation.</title>
        <authorList>
            <consortium name="The Broad Institute Genomics Platform"/>
            <consortium name="The Broad Institute Genome Sequencing Center for Infectious Disease"/>
            <person name="Wu L."/>
            <person name="Ma J."/>
        </authorList>
    </citation>
    <scope>NUCLEOTIDE SEQUENCE [LARGE SCALE GENOMIC DNA]</scope>
    <source>
        <strain evidence="9">JCM 16929</strain>
    </source>
</reference>
<keyword evidence="3 6" id="KW-0133">Cell shape</keyword>
<keyword evidence="4 6" id="KW-0573">Peptidoglycan synthesis</keyword>
<evidence type="ECO:0000256" key="4">
    <source>
        <dbReference type="ARBA" id="ARBA00022984"/>
    </source>
</evidence>
<evidence type="ECO:0000256" key="3">
    <source>
        <dbReference type="ARBA" id="ARBA00022960"/>
    </source>
</evidence>
<dbReference type="InterPro" id="IPR038063">
    <property type="entry name" value="Transpep_catalytic_dom"/>
</dbReference>
<accession>A0ABP6ZIB8</accession>
<dbReference type="Gene3D" id="2.40.440.10">
    <property type="entry name" value="L,D-transpeptidase catalytic domain-like"/>
    <property type="match status" value="1"/>
</dbReference>
<organism evidence="8 9">
    <name type="scientific">Microlunatus ginsengisoli</name>
    <dbReference type="NCBI Taxonomy" id="363863"/>
    <lineage>
        <taxon>Bacteria</taxon>
        <taxon>Bacillati</taxon>
        <taxon>Actinomycetota</taxon>
        <taxon>Actinomycetes</taxon>
        <taxon>Propionibacteriales</taxon>
        <taxon>Propionibacteriaceae</taxon>
        <taxon>Microlunatus</taxon>
    </lineage>
</organism>
<keyword evidence="9" id="KW-1185">Reference proteome</keyword>
<evidence type="ECO:0000313" key="8">
    <source>
        <dbReference type="EMBL" id="GAA3609857.1"/>
    </source>
</evidence>
<dbReference type="CDD" id="cd16913">
    <property type="entry name" value="YkuD_like"/>
    <property type="match status" value="1"/>
</dbReference>